<dbReference type="AlphaFoldDB" id="A0A916W7Y4"/>
<dbReference type="Proteomes" id="UP000648801">
    <property type="component" value="Unassembled WGS sequence"/>
</dbReference>
<accession>A0A916W7Y4</accession>
<protein>
    <recommendedName>
        <fullName evidence="5">DUF3108 domain-containing protein</fullName>
    </recommendedName>
</protein>
<evidence type="ECO:0000313" key="4">
    <source>
        <dbReference type="Proteomes" id="UP000648801"/>
    </source>
</evidence>
<dbReference type="Gene3D" id="2.40.360.20">
    <property type="match status" value="1"/>
</dbReference>
<feature type="chain" id="PRO_5036949489" description="DUF3108 domain-containing protein" evidence="2">
    <location>
        <begin position="35"/>
        <end position="280"/>
    </location>
</feature>
<sequence length="280" mass="30835">MSPNSNFASCPLFTHKTALFSIAMLLMTALPVPAQQPSQAPQQTQTSQIPALQPPPPDFVYPERQTLIYSVDWRVFTAGTAVFHLERQGDVQKITASGDSVGAVTMLFPVVDTFQAGFNTKTGCSTGFSKQLLEGRRKVSSVLTFDYAAGKQHQIEKNLVKGTEKEQTASIPPCVTDSLSAIFYAASQPMVVGQSFKLPLADSMRTVTVTMKVEAKEEIKTPAGTFQTIRVQPTADEGVVKNRGNIWIWYTDDARHMPVQMRARLFWGTITAHLQSYDAK</sequence>
<evidence type="ECO:0008006" key="5">
    <source>
        <dbReference type="Google" id="ProtNLM"/>
    </source>
</evidence>
<reference evidence="3" key="2">
    <citation type="submission" date="2020-09" db="EMBL/GenBank/DDBJ databases">
        <authorList>
            <person name="Sun Q."/>
            <person name="Zhou Y."/>
        </authorList>
    </citation>
    <scope>NUCLEOTIDE SEQUENCE</scope>
    <source>
        <strain evidence="3">CGMCC 1.15447</strain>
    </source>
</reference>
<keyword evidence="2" id="KW-0732">Signal</keyword>
<gene>
    <name evidence="3" type="ORF">GCM10011507_28610</name>
</gene>
<evidence type="ECO:0000256" key="2">
    <source>
        <dbReference type="SAM" id="SignalP"/>
    </source>
</evidence>
<reference evidence="3" key="1">
    <citation type="journal article" date="2014" name="Int. J. Syst. Evol. Microbiol.">
        <title>Complete genome sequence of Corynebacterium casei LMG S-19264T (=DSM 44701T), isolated from a smear-ripened cheese.</title>
        <authorList>
            <consortium name="US DOE Joint Genome Institute (JGI-PGF)"/>
            <person name="Walter F."/>
            <person name="Albersmeier A."/>
            <person name="Kalinowski J."/>
            <person name="Ruckert C."/>
        </authorList>
    </citation>
    <scope>NUCLEOTIDE SEQUENCE</scope>
    <source>
        <strain evidence="3">CGMCC 1.15447</strain>
    </source>
</reference>
<feature type="region of interest" description="Disordered" evidence="1">
    <location>
        <begin position="36"/>
        <end position="55"/>
    </location>
</feature>
<feature type="signal peptide" evidence="2">
    <location>
        <begin position="1"/>
        <end position="34"/>
    </location>
</feature>
<name>A0A916W7Y4_9BACT</name>
<keyword evidence="4" id="KW-1185">Reference proteome</keyword>
<dbReference type="Pfam" id="PF11306">
    <property type="entry name" value="DUF3108"/>
    <property type="match status" value="1"/>
</dbReference>
<evidence type="ECO:0000313" key="3">
    <source>
        <dbReference type="EMBL" id="GGA75537.1"/>
    </source>
</evidence>
<evidence type="ECO:0000256" key="1">
    <source>
        <dbReference type="SAM" id="MobiDB-lite"/>
    </source>
</evidence>
<feature type="compositionally biased region" description="Low complexity" evidence="1">
    <location>
        <begin position="36"/>
        <end position="48"/>
    </location>
</feature>
<dbReference type="EMBL" id="BMJB01000002">
    <property type="protein sequence ID" value="GGA75537.1"/>
    <property type="molecule type" value="Genomic_DNA"/>
</dbReference>
<organism evidence="3 4">
    <name type="scientific">Edaphobacter acidisoli</name>
    <dbReference type="NCBI Taxonomy" id="2040573"/>
    <lineage>
        <taxon>Bacteria</taxon>
        <taxon>Pseudomonadati</taxon>
        <taxon>Acidobacteriota</taxon>
        <taxon>Terriglobia</taxon>
        <taxon>Terriglobales</taxon>
        <taxon>Acidobacteriaceae</taxon>
        <taxon>Edaphobacter</taxon>
    </lineage>
</organism>
<dbReference type="InterPro" id="IPR021457">
    <property type="entry name" value="DUF3108"/>
</dbReference>
<proteinExistence type="predicted"/>
<dbReference type="RefSeq" id="WP_229669024.1">
    <property type="nucleotide sequence ID" value="NZ_BMJB01000002.1"/>
</dbReference>
<comment type="caution">
    <text evidence="3">The sequence shown here is derived from an EMBL/GenBank/DDBJ whole genome shotgun (WGS) entry which is preliminary data.</text>
</comment>